<keyword evidence="2" id="KW-1185">Reference proteome</keyword>
<organism evidence="1 2">
    <name type="scientific">Exocentrus adspersus</name>
    <dbReference type="NCBI Taxonomy" id="1586481"/>
    <lineage>
        <taxon>Eukaryota</taxon>
        <taxon>Metazoa</taxon>
        <taxon>Ecdysozoa</taxon>
        <taxon>Arthropoda</taxon>
        <taxon>Hexapoda</taxon>
        <taxon>Insecta</taxon>
        <taxon>Pterygota</taxon>
        <taxon>Neoptera</taxon>
        <taxon>Endopterygota</taxon>
        <taxon>Coleoptera</taxon>
        <taxon>Polyphaga</taxon>
        <taxon>Cucujiformia</taxon>
        <taxon>Chrysomeloidea</taxon>
        <taxon>Cerambycidae</taxon>
        <taxon>Lamiinae</taxon>
        <taxon>Acanthocinini</taxon>
        <taxon>Exocentrus</taxon>
    </lineage>
</organism>
<sequence>MFEKWVTEKLLPNLKEPSFSLFILEEFIIEARRRATLNLELNGIGNGMEVDFYQVSPIPKFNCFGVIDVAEEDHIPSHNNYVHPGRTSSRMMSPMTNDINNPGMDFHHGSTIGVHVESRIGSVLGSIHGSVGGSVRSSPSPLMPPVSMIHSDHHMEPQELLTIPSMALWLECLVHNSIDFIGAMEHLVYENYLNFESNILNAVIRTKLIEN</sequence>
<comment type="caution">
    <text evidence="1">The sequence shown here is derived from an EMBL/GenBank/DDBJ whole genome shotgun (WGS) entry which is preliminary data.</text>
</comment>
<gene>
    <name evidence="1" type="ORF">NQ315_017361</name>
</gene>
<name>A0AAV8VKL1_9CUCU</name>
<accession>A0AAV8VKL1</accession>
<dbReference type="Proteomes" id="UP001159042">
    <property type="component" value="Unassembled WGS sequence"/>
</dbReference>
<dbReference type="EMBL" id="JANEYG010000066">
    <property type="protein sequence ID" value="KAJ8914664.1"/>
    <property type="molecule type" value="Genomic_DNA"/>
</dbReference>
<reference evidence="1 2" key="1">
    <citation type="journal article" date="2023" name="Insect Mol. Biol.">
        <title>Genome sequencing provides insights into the evolution of gene families encoding plant cell wall-degrading enzymes in longhorned beetles.</title>
        <authorList>
            <person name="Shin N.R."/>
            <person name="Okamura Y."/>
            <person name="Kirsch R."/>
            <person name="Pauchet Y."/>
        </authorList>
    </citation>
    <scope>NUCLEOTIDE SEQUENCE [LARGE SCALE GENOMIC DNA]</scope>
    <source>
        <strain evidence="1">EAD_L_NR</strain>
    </source>
</reference>
<evidence type="ECO:0000313" key="2">
    <source>
        <dbReference type="Proteomes" id="UP001159042"/>
    </source>
</evidence>
<evidence type="ECO:0000313" key="1">
    <source>
        <dbReference type="EMBL" id="KAJ8914664.1"/>
    </source>
</evidence>
<proteinExistence type="predicted"/>
<dbReference type="AlphaFoldDB" id="A0AAV8VKL1"/>
<protein>
    <submittedName>
        <fullName evidence="1">Uncharacterized protein</fullName>
    </submittedName>
</protein>